<dbReference type="AlphaFoldDB" id="A0A937G047"/>
<dbReference type="InterPro" id="IPR006379">
    <property type="entry name" value="HAD-SF_hydro_IIB"/>
</dbReference>
<dbReference type="InterPro" id="IPR036412">
    <property type="entry name" value="HAD-like_sf"/>
</dbReference>
<accession>A0A937G047</accession>
<dbReference type="Gene3D" id="1.10.150.240">
    <property type="entry name" value="Putative phosphatase, domain 2"/>
    <property type="match status" value="1"/>
</dbReference>
<dbReference type="GO" id="GO:0046872">
    <property type="term" value="F:metal ion binding"/>
    <property type="evidence" value="ECO:0007669"/>
    <property type="project" value="UniProtKB-KW"/>
</dbReference>
<dbReference type="Pfam" id="PF02358">
    <property type="entry name" value="Trehalose_PPase"/>
    <property type="match status" value="1"/>
</dbReference>
<dbReference type="EC" id="3.1.3.12" evidence="4"/>
<reference evidence="5" key="1">
    <citation type="submission" date="2021-01" db="EMBL/GenBank/DDBJ databases">
        <title>Fulvivirga kasyanovii gen. nov., sp nov., a novel member of the phylum Bacteroidetes isolated from seawater in a mussel farm.</title>
        <authorList>
            <person name="Zhao L.-H."/>
            <person name="Wang Z.-J."/>
        </authorList>
    </citation>
    <scope>NUCLEOTIDE SEQUENCE</scope>
    <source>
        <strain evidence="5">29W222</strain>
    </source>
</reference>
<evidence type="ECO:0000256" key="2">
    <source>
        <dbReference type="ARBA" id="ARBA00008770"/>
    </source>
</evidence>
<dbReference type="CDD" id="cd01627">
    <property type="entry name" value="HAD_TPP"/>
    <property type="match status" value="1"/>
</dbReference>
<gene>
    <name evidence="5" type="primary">otsB</name>
    <name evidence="5" type="ORF">JMN32_15290</name>
</gene>
<dbReference type="Pfam" id="PF00702">
    <property type="entry name" value="Hydrolase"/>
    <property type="match status" value="1"/>
</dbReference>
<comment type="function">
    <text evidence="4">Removes the phosphate from trehalose 6-phosphate to produce free trehalose.</text>
</comment>
<comment type="caution">
    <text evidence="5">The sequence shown here is derived from an EMBL/GenBank/DDBJ whole genome shotgun (WGS) entry which is preliminary data.</text>
</comment>
<evidence type="ECO:0000256" key="4">
    <source>
        <dbReference type="RuleBase" id="RU361117"/>
    </source>
</evidence>
<dbReference type="SFLD" id="SFLDS00003">
    <property type="entry name" value="Haloacid_Dehalogenase"/>
    <property type="match status" value="1"/>
</dbReference>
<dbReference type="RefSeq" id="WP_202857220.1">
    <property type="nucleotide sequence ID" value="NZ_JAEUGD010000053.1"/>
</dbReference>
<organism evidence="5 6">
    <name type="scientific">Fulvivirga marina</name>
    <dbReference type="NCBI Taxonomy" id="2494733"/>
    <lineage>
        <taxon>Bacteria</taxon>
        <taxon>Pseudomonadati</taxon>
        <taxon>Bacteroidota</taxon>
        <taxon>Cytophagia</taxon>
        <taxon>Cytophagales</taxon>
        <taxon>Fulvivirgaceae</taxon>
        <taxon>Fulvivirga</taxon>
    </lineage>
</organism>
<comment type="catalytic activity">
    <reaction evidence="4">
        <text>alpha,alpha-trehalose 6-phosphate + H2O = alpha,alpha-trehalose + phosphate</text>
        <dbReference type="Rhea" id="RHEA:23420"/>
        <dbReference type="ChEBI" id="CHEBI:15377"/>
        <dbReference type="ChEBI" id="CHEBI:16551"/>
        <dbReference type="ChEBI" id="CHEBI:43474"/>
        <dbReference type="ChEBI" id="CHEBI:58429"/>
        <dbReference type="EC" id="3.1.3.12"/>
    </reaction>
</comment>
<dbReference type="GO" id="GO:0004805">
    <property type="term" value="F:trehalose-phosphatase activity"/>
    <property type="evidence" value="ECO:0007669"/>
    <property type="project" value="UniProtKB-EC"/>
</dbReference>
<dbReference type="NCBIfam" id="TIGR00685">
    <property type="entry name" value="T6PP"/>
    <property type="match status" value="1"/>
</dbReference>
<dbReference type="Proteomes" id="UP000614216">
    <property type="component" value="Unassembled WGS sequence"/>
</dbReference>
<keyword evidence="4" id="KW-0479">Metal-binding</keyword>
<keyword evidence="3 4" id="KW-0378">Hydrolase</keyword>
<keyword evidence="4" id="KW-0460">Magnesium</keyword>
<evidence type="ECO:0000313" key="5">
    <source>
        <dbReference type="EMBL" id="MBL6447681.1"/>
    </source>
</evidence>
<dbReference type="GO" id="GO:0005992">
    <property type="term" value="P:trehalose biosynthetic process"/>
    <property type="evidence" value="ECO:0007669"/>
    <property type="project" value="InterPro"/>
</dbReference>
<dbReference type="PANTHER" id="PTHR43768">
    <property type="entry name" value="TREHALOSE 6-PHOSPHATE PHOSPHATASE"/>
    <property type="match status" value="1"/>
</dbReference>
<dbReference type="EMBL" id="JAEUGD010000053">
    <property type="protein sequence ID" value="MBL6447681.1"/>
    <property type="molecule type" value="Genomic_DNA"/>
</dbReference>
<comment type="pathway">
    <text evidence="1 4">Glycan biosynthesis; trehalose biosynthesis.</text>
</comment>
<dbReference type="PANTHER" id="PTHR43768:SF3">
    <property type="entry name" value="TREHALOSE 6-PHOSPHATE PHOSPHATASE"/>
    <property type="match status" value="1"/>
</dbReference>
<proteinExistence type="inferred from homology"/>
<dbReference type="Gene3D" id="3.40.50.1000">
    <property type="entry name" value="HAD superfamily/HAD-like"/>
    <property type="match status" value="2"/>
</dbReference>
<sequence>MKKKIDSLLCDLDGVLTKTADLHARAWKLLFDDLLEQASEGTLGVGQKFVIATDYPKFIDGKPRLEGIRSYLKARKLDIPEGDKDDPAEMKTVHGLGKKKNQLFHKLLNAEGVKIYAASIKAITAWKNKGLKIAVVSSSKNCLSILQSAGIEQLFDAIVDGNVAQEKGLAGKPEPDVFLYAAFLLQTNPKNAAVAEDAAVGIEAAKRGKFALSIGILKENNARILLKSEADVTVRDLSEITYTGESMRYPLSLEKLDHACLSEYHISRSLQLYEPVFFFDYDGTLTPIVAHPEDALLSQATRERLKTLSERASVAVISGRDKDDVKKLVGLENIFYAGSHGFDIEGPGSVTHHVPHAQDIMRSVIKATALLQEKLQATDGVQIEPKKFAVAVHYRNTPKDLWQEVREVCQQVADQFSNLKNSEGKMVMELRPDVDWDKGKAMEWVAGKLGVQSPQFHYFYMGDDFTDEDAFRALPENGTGILVGSHEGYTYADYHVKGPEEIDQLLTSFINIIQKHRMDV</sequence>
<dbReference type="SUPFAM" id="SSF56784">
    <property type="entry name" value="HAD-like"/>
    <property type="match status" value="2"/>
</dbReference>
<dbReference type="InterPro" id="IPR023214">
    <property type="entry name" value="HAD_sf"/>
</dbReference>
<dbReference type="InterPro" id="IPR023198">
    <property type="entry name" value="PGP-like_dom2"/>
</dbReference>
<dbReference type="Gene3D" id="3.30.70.1020">
    <property type="entry name" value="Trehalose-6-phosphate phosphatase related protein, domain 2"/>
    <property type="match status" value="1"/>
</dbReference>
<dbReference type="NCBIfam" id="TIGR01509">
    <property type="entry name" value="HAD-SF-IA-v3"/>
    <property type="match status" value="1"/>
</dbReference>
<protein>
    <recommendedName>
        <fullName evidence="4">Trehalose 6-phosphate phosphatase</fullName>
        <ecNumber evidence="4">3.1.3.12</ecNumber>
    </recommendedName>
</protein>
<comment type="similarity">
    <text evidence="2 4">Belongs to the trehalose phosphatase family.</text>
</comment>
<evidence type="ECO:0000313" key="6">
    <source>
        <dbReference type="Proteomes" id="UP000614216"/>
    </source>
</evidence>
<dbReference type="InterPro" id="IPR006439">
    <property type="entry name" value="HAD-SF_hydro_IA"/>
</dbReference>
<evidence type="ECO:0000256" key="3">
    <source>
        <dbReference type="ARBA" id="ARBA00022801"/>
    </source>
</evidence>
<name>A0A937G047_9BACT</name>
<dbReference type="SFLD" id="SFLDG01129">
    <property type="entry name" value="C1.5:_HAD__Beta-PGM__Phosphata"/>
    <property type="match status" value="1"/>
</dbReference>
<comment type="cofactor">
    <cofactor evidence="4">
        <name>Mg(2+)</name>
        <dbReference type="ChEBI" id="CHEBI:18420"/>
    </cofactor>
</comment>
<evidence type="ECO:0000256" key="1">
    <source>
        <dbReference type="ARBA" id="ARBA00005199"/>
    </source>
</evidence>
<dbReference type="InterPro" id="IPR044651">
    <property type="entry name" value="OTSB-like"/>
</dbReference>
<dbReference type="NCBIfam" id="TIGR01484">
    <property type="entry name" value="HAD-SF-IIB"/>
    <property type="match status" value="1"/>
</dbReference>
<keyword evidence="6" id="KW-1185">Reference proteome</keyword>
<dbReference type="InterPro" id="IPR003337">
    <property type="entry name" value="Trehalose_PPase"/>
</dbReference>